<evidence type="ECO:0000313" key="8">
    <source>
        <dbReference type="Proteomes" id="UP000314981"/>
    </source>
</evidence>
<evidence type="ECO:0000256" key="1">
    <source>
        <dbReference type="ARBA" id="ARBA00004141"/>
    </source>
</evidence>
<comment type="subcellular location">
    <subcellularLocation>
        <location evidence="1">Membrane</location>
        <topology evidence="1">Multi-pass membrane protein</topology>
    </subcellularLocation>
</comment>
<feature type="transmembrane region" description="Helical" evidence="6">
    <location>
        <begin position="186"/>
        <end position="211"/>
    </location>
</feature>
<evidence type="ECO:0000256" key="6">
    <source>
        <dbReference type="SAM" id="Phobius"/>
    </source>
</evidence>
<evidence type="ECO:0000256" key="5">
    <source>
        <dbReference type="SAM" id="MobiDB-lite"/>
    </source>
</evidence>
<feature type="region of interest" description="Disordered" evidence="5">
    <location>
        <begin position="276"/>
        <end position="299"/>
    </location>
</feature>
<dbReference type="Proteomes" id="UP000314981">
    <property type="component" value="Chromosome 16"/>
</dbReference>
<proteinExistence type="predicted"/>
<feature type="region of interest" description="Disordered" evidence="5">
    <location>
        <begin position="56"/>
        <end position="126"/>
    </location>
</feature>
<sequence length="337" mass="35012">MPPSIWTASSLRGPLLLASLRPDFNGICGAGGCGGVEGRAGKGPRGEGRRSAVSGCHAALPAPPPGAWERSRARGRGPGAWGRGRAGFRASRAAPGARWPPELGADPSARKAARPPPPVHWAAAPAAAARLPGRGARPVMEPSHKDAETAAAAAAVAAAERGASSSSGVVVQVREKKGPLRAAIPYMPFPVAVICLFLNTFVPGLGTFVSAFTVLCGARTDLPDRHVCCVFWLNIAAALIQILTAIVMVGWIMSIFWGMDMVILAIPHRLQGAGHPTAAVSPGEPLRSPVPRRATSGSGRPGVFTCSLLPLPGFGVERRAFENTIYFENAPAFLSRL</sequence>
<evidence type="ECO:0000256" key="3">
    <source>
        <dbReference type="ARBA" id="ARBA00022989"/>
    </source>
</evidence>
<reference evidence="7" key="3">
    <citation type="submission" date="2025-09" db="UniProtKB">
        <authorList>
            <consortium name="Ensembl"/>
        </authorList>
    </citation>
    <scope>IDENTIFICATION</scope>
</reference>
<name>A0A4W2EJ07_BOBOX</name>
<accession>A0A4W2EJ07</accession>
<organism evidence="7 8">
    <name type="scientific">Bos indicus x Bos taurus</name>
    <name type="common">Hybrid cattle</name>
    <dbReference type="NCBI Taxonomy" id="30522"/>
    <lineage>
        <taxon>Eukaryota</taxon>
        <taxon>Metazoa</taxon>
        <taxon>Chordata</taxon>
        <taxon>Craniata</taxon>
        <taxon>Vertebrata</taxon>
        <taxon>Euteleostomi</taxon>
        <taxon>Mammalia</taxon>
        <taxon>Eutheria</taxon>
        <taxon>Laurasiatheria</taxon>
        <taxon>Artiodactyla</taxon>
        <taxon>Ruminantia</taxon>
        <taxon>Pecora</taxon>
        <taxon>Bovidae</taxon>
        <taxon>Bovinae</taxon>
        <taxon>Bos</taxon>
    </lineage>
</organism>
<keyword evidence="3 6" id="KW-1133">Transmembrane helix</keyword>
<dbReference type="PANTHER" id="PTHR21676:SF1">
    <property type="entry name" value="PROTEIN STUM HOMOLOG"/>
    <property type="match status" value="1"/>
</dbReference>
<dbReference type="Ensembl" id="ENSBIXT00000028324.1">
    <property type="protein sequence ID" value="ENSBIXP00000037085.1"/>
    <property type="gene ID" value="ENSBIXG00000020605.1"/>
</dbReference>
<keyword evidence="2 6" id="KW-0812">Transmembrane</keyword>
<evidence type="ECO:0000256" key="2">
    <source>
        <dbReference type="ARBA" id="ARBA00022692"/>
    </source>
</evidence>
<evidence type="ECO:0000313" key="7">
    <source>
        <dbReference type="Ensembl" id="ENSBIXP00000037085.1"/>
    </source>
</evidence>
<dbReference type="PANTHER" id="PTHR21676">
    <property type="entry name" value="PROTEIN STUM"/>
    <property type="match status" value="1"/>
</dbReference>
<dbReference type="InterPro" id="IPR026673">
    <property type="entry name" value="SPEC3/Stum"/>
</dbReference>
<reference evidence="7 8" key="1">
    <citation type="submission" date="2018-11" db="EMBL/GenBank/DDBJ databases">
        <title>Haplotype-resolved cattle genomes.</title>
        <authorList>
            <person name="Low W.Y."/>
            <person name="Tearle R."/>
            <person name="Bickhart D.M."/>
            <person name="Rosen B.D."/>
            <person name="Koren S."/>
            <person name="Rhie A."/>
            <person name="Hiendleder S."/>
            <person name="Phillippy A.M."/>
            <person name="Smith T.P.L."/>
            <person name="Williams J.L."/>
        </authorList>
    </citation>
    <scope>NUCLEOTIDE SEQUENCE [LARGE SCALE GENOMIC DNA]</scope>
</reference>
<feature type="compositionally biased region" description="Gly residues" evidence="5">
    <location>
        <begin position="76"/>
        <end position="85"/>
    </location>
</feature>
<dbReference type="Pfam" id="PF15795">
    <property type="entry name" value="Spec3"/>
    <property type="match status" value="1"/>
</dbReference>
<keyword evidence="8" id="KW-1185">Reference proteome</keyword>
<gene>
    <name evidence="7" type="primary">STUM</name>
</gene>
<dbReference type="AlphaFoldDB" id="A0A4W2EJ07"/>
<feature type="transmembrane region" description="Helical" evidence="6">
    <location>
        <begin position="231"/>
        <end position="259"/>
    </location>
</feature>
<feature type="compositionally biased region" description="Low complexity" evidence="5">
    <location>
        <begin position="87"/>
        <end position="97"/>
    </location>
</feature>
<reference evidence="7" key="2">
    <citation type="submission" date="2025-08" db="UniProtKB">
        <authorList>
            <consortium name="Ensembl"/>
        </authorList>
    </citation>
    <scope>IDENTIFICATION</scope>
</reference>
<keyword evidence="4 6" id="KW-0472">Membrane</keyword>
<evidence type="ECO:0000256" key="4">
    <source>
        <dbReference type="ARBA" id="ARBA00023136"/>
    </source>
</evidence>
<dbReference type="GO" id="GO:0016020">
    <property type="term" value="C:membrane"/>
    <property type="evidence" value="ECO:0007669"/>
    <property type="project" value="UniProtKB-SubCell"/>
</dbReference>
<protein>
    <submittedName>
        <fullName evidence="7">Stum, mechanosensory transduction mediator homolog</fullName>
    </submittedName>
</protein>